<feature type="disulfide bond" description="Redox-active" evidence="18">
    <location>
        <begin position="68"/>
        <end position="73"/>
    </location>
</feature>
<keyword evidence="13 18" id="KW-1015">Disulfide bond</keyword>
<evidence type="ECO:0000256" key="11">
    <source>
        <dbReference type="ARBA" id="ARBA00023002"/>
    </source>
</evidence>
<keyword evidence="14" id="KW-0325">Glycoprotein</keyword>
<protein>
    <submittedName>
        <fullName evidence="19">ERO1-like protein alpha</fullName>
    </submittedName>
</protein>
<keyword evidence="11" id="KW-0560">Oxidoreductase</keyword>
<evidence type="ECO:0000313" key="19">
    <source>
        <dbReference type="EMBL" id="OQV23190.1"/>
    </source>
</evidence>
<gene>
    <name evidence="19" type="ORF">BV898_02923</name>
</gene>
<keyword evidence="15" id="KW-0676">Redox-active center</keyword>
<feature type="binding site" evidence="17">
    <location>
        <position position="210"/>
    </location>
    <ligand>
        <name>FAD</name>
        <dbReference type="ChEBI" id="CHEBI:57692"/>
    </ligand>
</feature>
<dbReference type="AlphaFoldDB" id="A0A1W0X734"/>
<evidence type="ECO:0000256" key="13">
    <source>
        <dbReference type="ARBA" id="ARBA00023157"/>
    </source>
</evidence>
<comment type="subunit">
    <text evidence="4">May function both as a monomer and a homodimer.</text>
</comment>
<evidence type="ECO:0000256" key="16">
    <source>
        <dbReference type="PIRSR" id="PIRSR017205-1"/>
    </source>
</evidence>
<evidence type="ECO:0000256" key="6">
    <source>
        <dbReference type="ARBA" id="ARBA00022630"/>
    </source>
</evidence>
<evidence type="ECO:0000256" key="4">
    <source>
        <dbReference type="ARBA" id="ARBA00011802"/>
    </source>
</evidence>
<dbReference type="PANTHER" id="PTHR12613:SF0">
    <property type="entry name" value="ERO1-LIKE PROTEIN"/>
    <property type="match status" value="1"/>
</dbReference>
<evidence type="ECO:0000256" key="10">
    <source>
        <dbReference type="ARBA" id="ARBA00022982"/>
    </source>
</evidence>
<dbReference type="Pfam" id="PF04137">
    <property type="entry name" value="ERO1"/>
    <property type="match status" value="1"/>
</dbReference>
<organism evidence="19 20">
    <name type="scientific">Hypsibius exemplaris</name>
    <name type="common">Freshwater tardigrade</name>
    <dbReference type="NCBI Taxonomy" id="2072580"/>
    <lineage>
        <taxon>Eukaryota</taxon>
        <taxon>Metazoa</taxon>
        <taxon>Ecdysozoa</taxon>
        <taxon>Tardigrada</taxon>
        <taxon>Eutardigrada</taxon>
        <taxon>Parachela</taxon>
        <taxon>Hypsibioidea</taxon>
        <taxon>Hypsibiidae</taxon>
        <taxon>Hypsibius</taxon>
    </lineage>
</organism>
<dbReference type="GO" id="GO:0034975">
    <property type="term" value="P:protein folding in endoplasmic reticulum"/>
    <property type="evidence" value="ECO:0007669"/>
    <property type="project" value="InterPro"/>
</dbReference>
<dbReference type="EMBL" id="MTYJ01000013">
    <property type="protein sequence ID" value="OQV23190.1"/>
    <property type="molecule type" value="Genomic_DNA"/>
</dbReference>
<reference evidence="20" key="1">
    <citation type="submission" date="2017-01" db="EMBL/GenBank/DDBJ databases">
        <title>Comparative genomics of anhydrobiosis in the tardigrade Hypsibius dujardini.</title>
        <authorList>
            <person name="Yoshida Y."/>
            <person name="Koutsovoulos G."/>
            <person name="Laetsch D."/>
            <person name="Stevens L."/>
            <person name="Kumar S."/>
            <person name="Horikawa D."/>
            <person name="Ishino K."/>
            <person name="Komine S."/>
            <person name="Tomita M."/>
            <person name="Blaxter M."/>
            <person name="Arakawa K."/>
        </authorList>
    </citation>
    <scope>NUCLEOTIDE SEQUENCE [LARGE SCALE GENOMIC DNA]</scope>
    <source>
        <strain evidence="20">Z151</strain>
    </source>
</reference>
<evidence type="ECO:0000256" key="14">
    <source>
        <dbReference type="ARBA" id="ARBA00023180"/>
    </source>
</evidence>
<keyword evidence="7" id="KW-0732">Signal</keyword>
<keyword evidence="10" id="KW-0249">Electron transport</keyword>
<dbReference type="GO" id="GO:0071949">
    <property type="term" value="F:FAD binding"/>
    <property type="evidence" value="ECO:0007669"/>
    <property type="project" value="InterPro"/>
</dbReference>
<evidence type="ECO:0000256" key="1">
    <source>
        <dbReference type="ARBA" id="ARBA00001974"/>
    </source>
</evidence>
<keyword evidence="20" id="KW-1185">Reference proteome</keyword>
<dbReference type="OrthoDB" id="269384at2759"/>
<comment type="caution">
    <text evidence="19">The sequence shown here is derived from an EMBL/GenBank/DDBJ whole genome shotgun (WGS) entry which is preliminary data.</text>
</comment>
<dbReference type="InterPro" id="IPR037192">
    <property type="entry name" value="ERO1-like_sf"/>
</dbReference>
<evidence type="ECO:0000313" key="20">
    <source>
        <dbReference type="Proteomes" id="UP000192578"/>
    </source>
</evidence>
<proteinExistence type="inferred from homology"/>
<dbReference type="GO" id="GO:0015035">
    <property type="term" value="F:protein-disulfide reductase activity"/>
    <property type="evidence" value="ECO:0007669"/>
    <property type="project" value="InterPro"/>
</dbReference>
<keyword evidence="6" id="KW-0285">Flavoprotein</keyword>
<name>A0A1W0X734_HYPEX</name>
<keyword evidence="9 17" id="KW-0274">FAD</keyword>
<evidence type="ECO:0000256" key="5">
    <source>
        <dbReference type="ARBA" id="ARBA00022448"/>
    </source>
</evidence>
<evidence type="ECO:0000256" key="15">
    <source>
        <dbReference type="ARBA" id="ARBA00023284"/>
    </source>
</evidence>
<keyword evidence="12" id="KW-0472">Membrane</keyword>
<dbReference type="GO" id="GO:0005789">
    <property type="term" value="C:endoplasmic reticulum membrane"/>
    <property type="evidence" value="ECO:0007669"/>
    <property type="project" value="UniProtKB-SubCell"/>
</dbReference>
<feature type="binding site" evidence="17">
    <location>
        <position position="243"/>
    </location>
    <ligand>
        <name>FAD</name>
        <dbReference type="ChEBI" id="CHEBI:57692"/>
    </ligand>
</feature>
<evidence type="ECO:0000256" key="17">
    <source>
        <dbReference type="PIRSR" id="PIRSR017205-2"/>
    </source>
</evidence>
<comment type="similarity">
    <text evidence="3">Belongs to the EROs family.</text>
</comment>
<feature type="active site" evidence="16">
    <location>
        <position position="351"/>
    </location>
</feature>
<evidence type="ECO:0000256" key="2">
    <source>
        <dbReference type="ARBA" id="ARBA00004367"/>
    </source>
</evidence>
<evidence type="ECO:0000256" key="18">
    <source>
        <dbReference type="PIRSR" id="PIRSR017205-3"/>
    </source>
</evidence>
<keyword evidence="5" id="KW-0813">Transport</keyword>
<evidence type="ECO:0000256" key="7">
    <source>
        <dbReference type="ARBA" id="ARBA00022729"/>
    </source>
</evidence>
<feature type="binding site" evidence="17">
    <location>
        <position position="170"/>
    </location>
    <ligand>
        <name>FAD</name>
        <dbReference type="ChEBI" id="CHEBI:57692"/>
    </ligand>
</feature>
<feature type="binding site" evidence="17">
    <location>
        <position position="159"/>
    </location>
    <ligand>
        <name>FAD</name>
        <dbReference type="ChEBI" id="CHEBI:57692"/>
    </ligand>
</feature>
<keyword evidence="8" id="KW-0256">Endoplasmic reticulum</keyword>
<dbReference type="PANTHER" id="PTHR12613">
    <property type="entry name" value="ERO1-RELATED"/>
    <property type="match status" value="1"/>
</dbReference>
<evidence type="ECO:0000256" key="3">
    <source>
        <dbReference type="ARBA" id="ARBA00008277"/>
    </source>
</evidence>
<dbReference type="PIRSF" id="PIRSF017205">
    <property type="entry name" value="ERO1"/>
    <property type="match status" value="1"/>
</dbReference>
<accession>A0A1W0X734</accession>
<evidence type="ECO:0000256" key="8">
    <source>
        <dbReference type="ARBA" id="ARBA00022824"/>
    </source>
</evidence>
<feature type="active site" description="Nucleophile" evidence="16">
    <location>
        <position position="348"/>
    </location>
</feature>
<dbReference type="Proteomes" id="UP000192578">
    <property type="component" value="Unassembled WGS sequence"/>
</dbReference>
<evidence type="ECO:0000256" key="9">
    <source>
        <dbReference type="ARBA" id="ARBA00022827"/>
    </source>
</evidence>
<feature type="binding site" evidence="17">
    <location>
        <position position="213"/>
    </location>
    <ligand>
        <name>FAD</name>
        <dbReference type="ChEBI" id="CHEBI:57692"/>
    </ligand>
</feature>
<dbReference type="InterPro" id="IPR007266">
    <property type="entry name" value="Ero1"/>
</dbReference>
<feature type="binding site" evidence="17">
    <location>
        <position position="157"/>
    </location>
    <ligand>
        <name>FAD</name>
        <dbReference type="ChEBI" id="CHEBI:57692"/>
    </ligand>
</feature>
<feature type="disulfide bond" description="Redox-active" evidence="18">
    <location>
        <begin position="348"/>
        <end position="351"/>
    </location>
</feature>
<sequence length="447" mass="50409">MSAPETKCIIPPRSEVNGCDCDEKLLDTFNNGDLHERLIALLHRPYFRFFKVNLDRKCPFWNDYSDKCSIPDCAVKTCAADELPISLRDLSVSNVQAQVAEACAQEEELSSVDYSMNADQKAEIVKWEDLQDENFCLVDDEGASDCSYLDLSKNPERYTGYVGFSPNRIWRSIYEENCFKPSNGSPTFSLAQAMQYETCFEKKAFFRVISGLHSSISIHLCALYLPPGPFGQWGPNLQEFLRRFDDSVTDGEGSDRLRNLYFTYSLLLRALVKASPRLKNEKYSTGDVLEDETLRKDVQAFLDIIAVNPSKFDESKLFSGEPAQAHALKEEFRLHFRNISRIMDCVGCQKCRLWGKLQTQGIGTALKILFSDLQTIDDLKLLRSEIVSLWQAFGRISSSLVKLAQFRSMIQAGSARGGGDMGSNVPLFQSKPSVMLLSTPSAKKMEL</sequence>
<comment type="cofactor">
    <cofactor evidence="1 17">
        <name>FAD</name>
        <dbReference type="ChEBI" id="CHEBI:57692"/>
    </cofactor>
</comment>
<dbReference type="GO" id="GO:0016972">
    <property type="term" value="F:thiol oxidase activity"/>
    <property type="evidence" value="ECO:0007669"/>
    <property type="project" value="InterPro"/>
</dbReference>
<comment type="subcellular location">
    <subcellularLocation>
        <location evidence="2">Endoplasmic reticulum membrane</location>
        <topology evidence="2">Peripheral membrane protein</topology>
        <orientation evidence="2">Lumenal side</orientation>
    </subcellularLocation>
</comment>
<evidence type="ECO:0000256" key="12">
    <source>
        <dbReference type="ARBA" id="ARBA00023136"/>
    </source>
</evidence>
<dbReference type="SUPFAM" id="SSF110019">
    <property type="entry name" value="ERO1-like"/>
    <property type="match status" value="1"/>
</dbReference>